<organism evidence="11 12">
    <name type="scientific">Herpetosiphon geysericola</name>
    <dbReference type="NCBI Taxonomy" id="70996"/>
    <lineage>
        <taxon>Bacteria</taxon>
        <taxon>Bacillati</taxon>
        <taxon>Chloroflexota</taxon>
        <taxon>Chloroflexia</taxon>
        <taxon>Herpetosiphonales</taxon>
        <taxon>Herpetosiphonaceae</taxon>
        <taxon>Herpetosiphon</taxon>
    </lineage>
</organism>
<name>A0A0P6XYD4_9CHLR</name>
<dbReference type="InterPro" id="IPR006638">
    <property type="entry name" value="Elp3/MiaA/NifB-like_rSAM"/>
</dbReference>
<dbReference type="PROSITE" id="PS51918">
    <property type="entry name" value="RADICAL_SAM"/>
    <property type="match status" value="1"/>
</dbReference>
<dbReference type="OrthoDB" id="9787898at2"/>
<evidence type="ECO:0000256" key="7">
    <source>
        <dbReference type="ARBA" id="ARBA00023014"/>
    </source>
</evidence>
<dbReference type="GO" id="GO:0051539">
    <property type="term" value="F:4 iron, 4 sulfur cluster binding"/>
    <property type="evidence" value="ECO:0007669"/>
    <property type="project" value="UniProtKB-UniRule"/>
</dbReference>
<evidence type="ECO:0000256" key="6">
    <source>
        <dbReference type="ARBA" id="ARBA00023004"/>
    </source>
</evidence>
<dbReference type="SUPFAM" id="SSF102114">
    <property type="entry name" value="Radical SAM enzymes"/>
    <property type="match status" value="1"/>
</dbReference>
<dbReference type="Gene3D" id="3.20.20.70">
    <property type="entry name" value="Aldolase class I"/>
    <property type="match status" value="1"/>
</dbReference>
<evidence type="ECO:0000256" key="2">
    <source>
        <dbReference type="ARBA" id="ARBA00022490"/>
    </source>
</evidence>
<dbReference type="InterPro" id="IPR003698">
    <property type="entry name" value="Lipoyl_synth"/>
</dbReference>
<dbReference type="GO" id="GO:0016992">
    <property type="term" value="F:lipoate synthase activity"/>
    <property type="evidence" value="ECO:0007669"/>
    <property type="project" value="UniProtKB-UniRule"/>
</dbReference>
<keyword evidence="5 9" id="KW-0479">Metal-binding</keyword>
<feature type="binding site" evidence="9">
    <location>
        <position position="65"/>
    </location>
    <ligand>
        <name>[4Fe-4S] cluster</name>
        <dbReference type="ChEBI" id="CHEBI:49883"/>
        <label>2</label>
        <note>4Fe-4S-S-AdoMet</note>
    </ligand>
</feature>
<sequence length="306" mass="34295">MPSTPHRQRKPEWLRKPVLSPELRNVRQLLRDLNLNTVCEEASCPNIAECFGQGTATFMIGGDRCTRRCHYCDVTTAKPFPLDPREPNNVAEAAARLGLKYVVVTAVARDDVKDGGARHFARTINAIRQRLPEAEIEVLIPDFKGDADALKTVLDAEPHVLNHNIETVRSVFKSVRAQGDYDRSLALLARSREFAPQISTKSGFMVGLGETTSEIYQTMDDLKQVGVELVTIGQYLQPSLTHVAVSEYIPPERYELYRNYGQQLGFRATFAGPFIRSSFHAGELHHQQLGNDVASPVQEWIALEPR</sequence>
<keyword evidence="6 9" id="KW-0408">Iron</keyword>
<comment type="caution">
    <text evidence="11">The sequence shown here is derived from an EMBL/GenBank/DDBJ whole genome shotgun (WGS) entry which is preliminary data.</text>
</comment>
<dbReference type="HAMAP" id="MF_00206">
    <property type="entry name" value="Lipoyl_synth"/>
    <property type="match status" value="1"/>
</dbReference>
<dbReference type="InterPro" id="IPR013785">
    <property type="entry name" value="Aldolase_TIM"/>
</dbReference>
<keyword evidence="7 9" id="KW-0411">Iron-sulfur</keyword>
<reference evidence="11 12" key="1">
    <citation type="submission" date="2015-07" db="EMBL/GenBank/DDBJ databases">
        <title>Whole genome sequence of Herpetosiphon geysericola DSM 7119.</title>
        <authorList>
            <person name="Hemp J."/>
            <person name="Ward L.M."/>
            <person name="Pace L.A."/>
            <person name="Fischer W.W."/>
        </authorList>
    </citation>
    <scope>NUCLEOTIDE SEQUENCE [LARGE SCALE GENOMIC DNA]</scope>
    <source>
        <strain evidence="11 12">DSM 7119</strain>
    </source>
</reference>
<keyword evidence="3 9" id="KW-0808">Transferase</keyword>
<dbReference type="GO" id="GO:0009249">
    <property type="term" value="P:protein lipoylation"/>
    <property type="evidence" value="ECO:0007669"/>
    <property type="project" value="UniProtKB-UniRule"/>
</dbReference>
<dbReference type="NCBIfam" id="TIGR00510">
    <property type="entry name" value="lipA"/>
    <property type="match status" value="1"/>
</dbReference>
<proteinExistence type="inferred from homology"/>
<evidence type="ECO:0000313" key="12">
    <source>
        <dbReference type="Proteomes" id="UP000050277"/>
    </source>
</evidence>
<evidence type="ECO:0000259" key="10">
    <source>
        <dbReference type="PROSITE" id="PS51918"/>
    </source>
</evidence>
<keyword evidence="4 9" id="KW-0949">S-adenosyl-L-methionine</keyword>
<dbReference type="InterPro" id="IPR058240">
    <property type="entry name" value="rSAM_sf"/>
</dbReference>
<feature type="binding site" evidence="9">
    <location>
        <position position="50"/>
    </location>
    <ligand>
        <name>[4Fe-4S] cluster</name>
        <dbReference type="ChEBI" id="CHEBI:49883"/>
        <label>1</label>
    </ligand>
</feature>
<dbReference type="GO" id="GO:0005737">
    <property type="term" value="C:cytoplasm"/>
    <property type="evidence" value="ECO:0007669"/>
    <property type="project" value="UniProtKB-SubCell"/>
</dbReference>
<feature type="binding site" evidence="9">
    <location>
        <position position="278"/>
    </location>
    <ligand>
        <name>[4Fe-4S] cluster</name>
        <dbReference type="ChEBI" id="CHEBI:49883"/>
        <label>1</label>
    </ligand>
</feature>
<dbReference type="SMART" id="SM00729">
    <property type="entry name" value="Elp3"/>
    <property type="match status" value="1"/>
</dbReference>
<dbReference type="EC" id="2.8.1.8" evidence="9"/>
<comment type="catalytic activity">
    <reaction evidence="8 9">
        <text>[[Fe-S] cluster scaffold protein carrying a second [4Fe-4S](2+) cluster] + N(6)-octanoyl-L-lysyl-[protein] + 2 oxidized [2Fe-2S]-[ferredoxin] + 2 S-adenosyl-L-methionine + 4 H(+) = [[Fe-S] cluster scaffold protein] + N(6)-[(R)-dihydrolipoyl]-L-lysyl-[protein] + 4 Fe(3+) + 2 hydrogen sulfide + 2 5'-deoxyadenosine + 2 L-methionine + 2 reduced [2Fe-2S]-[ferredoxin]</text>
        <dbReference type="Rhea" id="RHEA:16585"/>
        <dbReference type="Rhea" id="RHEA-COMP:9928"/>
        <dbReference type="Rhea" id="RHEA-COMP:10000"/>
        <dbReference type="Rhea" id="RHEA-COMP:10001"/>
        <dbReference type="Rhea" id="RHEA-COMP:10475"/>
        <dbReference type="Rhea" id="RHEA-COMP:14568"/>
        <dbReference type="Rhea" id="RHEA-COMP:14569"/>
        <dbReference type="ChEBI" id="CHEBI:15378"/>
        <dbReference type="ChEBI" id="CHEBI:17319"/>
        <dbReference type="ChEBI" id="CHEBI:29034"/>
        <dbReference type="ChEBI" id="CHEBI:29919"/>
        <dbReference type="ChEBI" id="CHEBI:33722"/>
        <dbReference type="ChEBI" id="CHEBI:33737"/>
        <dbReference type="ChEBI" id="CHEBI:33738"/>
        <dbReference type="ChEBI" id="CHEBI:57844"/>
        <dbReference type="ChEBI" id="CHEBI:59789"/>
        <dbReference type="ChEBI" id="CHEBI:78809"/>
        <dbReference type="ChEBI" id="CHEBI:83100"/>
        <dbReference type="EC" id="2.8.1.8"/>
    </reaction>
</comment>
<dbReference type="NCBIfam" id="NF009544">
    <property type="entry name" value="PRK12928.1"/>
    <property type="match status" value="1"/>
</dbReference>
<feature type="binding site" evidence="9">
    <location>
        <position position="39"/>
    </location>
    <ligand>
        <name>[4Fe-4S] cluster</name>
        <dbReference type="ChEBI" id="CHEBI:49883"/>
        <label>1</label>
    </ligand>
</feature>
<dbReference type="SFLD" id="SFLDS00029">
    <property type="entry name" value="Radical_SAM"/>
    <property type="match status" value="1"/>
</dbReference>
<dbReference type="PIRSF" id="PIRSF005963">
    <property type="entry name" value="Lipoyl_synth"/>
    <property type="match status" value="1"/>
</dbReference>
<dbReference type="PATRIC" id="fig|70996.4.peg.2401"/>
<keyword evidence="1 9" id="KW-0004">4Fe-4S</keyword>
<dbReference type="Proteomes" id="UP000050277">
    <property type="component" value="Unassembled WGS sequence"/>
</dbReference>
<comment type="function">
    <text evidence="9">Catalyzes the radical-mediated insertion of two sulfur atoms into the C-6 and C-8 positions of the octanoyl moiety bound to the lipoyl domains of lipoate-dependent enzymes, thereby converting the octanoylated domains into lipoylated derivatives.</text>
</comment>
<feature type="binding site" evidence="9">
    <location>
        <position position="72"/>
    </location>
    <ligand>
        <name>[4Fe-4S] cluster</name>
        <dbReference type="ChEBI" id="CHEBI:49883"/>
        <label>2</label>
        <note>4Fe-4S-S-AdoMet</note>
    </ligand>
</feature>
<accession>A0A0P6XYD4</accession>
<evidence type="ECO:0000256" key="5">
    <source>
        <dbReference type="ARBA" id="ARBA00022723"/>
    </source>
</evidence>
<keyword evidence="12" id="KW-1185">Reference proteome</keyword>
<dbReference type="SFLD" id="SFLDG01058">
    <property type="entry name" value="lipoyl_synthase_like"/>
    <property type="match status" value="1"/>
</dbReference>
<dbReference type="EMBL" id="LGKP01000035">
    <property type="protein sequence ID" value="KPL81478.1"/>
    <property type="molecule type" value="Genomic_DNA"/>
</dbReference>
<evidence type="ECO:0000313" key="11">
    <source>
        <dbReference type="EMBL" id="KPL81478.1"/>
    </source>
</evidence>
<dbReference type="GO" id="GO:0046872">
    <property type="term" value="F:metal ion binding"/>
    <property type="evidence" value="ECO:0007669"/>
    <property type="project" value="UniProtKB-KW"/>
</dbReference>
<evidence type="ECO:0000256" key="9">
    <source>
        <dbReference type="HAMAP-Rule" id="MF_00206"/>
    </source>
</evidence>
<evidence type="ECO:0000256" key="3">
    <source>
        <dbReference type="ARBA" id="ARBA00022679"/>
    </source>
</evidence>
<dbReference type="FunFam" id="3.20.20.70:FF:000040">
    <property type="entry name" value="Lipoyl synthase"/>
    <property type="match status" value="1"/>
</dbReference>
<dbReference type="STRING" id="70996.SE18_22890"/>
<feature type="binding site" evidence="9">
    <location>
        <position position="44"/>
    </location>
    <ligand>
        <name>[4Fe-4S] cluster</name>
        <dbReference type="ChEBI" id="CHEBI:49883"/>
        <label>1</label>
    </ligand>
</feature>
<dbReference type="Pfam" id="PF04055">
    <property type="entry name" value="Radical_SAM"/>
    <property type="match status" value="1"/>
</dbReference>
<feature type="binding site" evidence="9">
    <location>
        <position position="69"/>
    </location>
    <ligand>
        <name>[4Fe-4S] cluster</name>
        <dbReference type="ChEBI" id="CHEBI:49883"/>
        <label>2</label>
        <note>4Fe-4S-S-AdoMet</note>
    </ligand>
</feature>
<feature type="domain" description="Radical SAM core" evidence="10">
    <location>
        <begin position="50"/>
        <end position="267"/>
    </location>
</feature>
<comment type="similarity">
    <text evidence="9">Belongs to the radical SAM superfamily. Lipoyl synthase family.</text>
</comment>
<dbReference type="NCBIfam" id="NF004019">
    <property type="entry name" value="PRK05481.1"/>
    <property type="match status" value="1"/>
</dbReference>
<evidence type="ECO:0000256" key="1">
    <source>
        <dbReference type="ARBA" id="ARBA00022485"/>
    </source>
</evidence>
<gene>
    <name evidence="9" type="primary">lipA</name>
    <name evidence="11" type="ORF">SE18_22890</name>
</gene>
<dbReference type="CDD" id="cd01335">
    <property type="entry name" value="Radical_SAM"/>
    <property type="match status" value="1"/>
</dbReference>
<dbReference type="PANTHER" id="PTHR10949">
    <property type="entry name" value="LIPOYL SYNTHASE"/>
    <property type="match status" value="1"/>
</dbReference>
<dbReference type="PANTHER" id="PTHR10949:SF0">
    <property type="entry name" value="LIPOYL SYNTHASE, MITOCHONDRIAL"/>
    <property type="match status" value="1"/>
</dbReference>
<dbReference type="UniPathway" id="UPA00538">
    <property type="reaction ID" value="UER00593"/>
</dbReference>
<dbReference type="RefSeq" id="WP_054536782.1">
    <property type="nucleotide sequence ID" value="NZ_LGKP01000035.1"/>
</dbReference>
<comment type="subcellular location">
    <subcellularLocation>
        <location evidence="9">Cytoplasm</location>
    </subcellularLocation>
</comment>
<evidence type="ECO:0000256" key="4">
    <source>
        <dbReference type="ARBA" id="ARBA00022691"/>
    </source>
</evidence>
<evidence type="ECO:0000256" key="8">
    <source>
        <dbReference type="ARBA" id="ARBA00047326"/>
    </source>
</evidence>
<comment type="pathway">
    <text evidence="9">Protein modification; protein lipoylation via endogenous pathway; protein N(6)-(lipoyl)lysine from octanoyl-[acyl-carrier-protein]: step 2/2.</text>
</comment>
<protein>
    <recommendedName>
        <fullName evidence="9">Lipoyl synthase</fullName>
        <ecNumber evidence="9">2.8.1.8</ecNumber>
    </recommendedName>
    <alternativeName>
        <fullName evidence="9">Lip-syn</fullName>
        <shortName evidence="9">LS</shortName>
    </alternativeName>
    <alternativeName>
        <fullName evidence="9">Lipoate synthase</fullName>
    </alternativeName>
    <alternativeName>
        <fullName evidence="9">Lipoic acid synthase</fullName>
    </alternativeName>
    <alternativeName>
        <fullName evidence="9">Sulfur insertion protein LipA</fullName>
    </alternativeName>
</protein>
<keyword evidence="2 9" id="KW-0963">Cytoplasm</keyword>
<dbReference type="InterPro" id="IPR007197">
    <property type="entry name" value="rSAM"/>
</dbReference>
<dbReference type="AlphaFoldDB" id="A0A0P6XYD4"/>
<dbReference type="SFLD" id="SFLDF00271">
    <property type="entry name" value="lipoyl_synthase"/>
    <property type="match status" value="1"/>
</dbReference>
<comment type="cofactor">
    <cofactor evidence="9">
        <name>[4Fe-4S] cluster</name>
        <dbReference type="ChEBI" id="CHEBI:49883"/>
    </cofactor>
    <text evidence="9">Binds 2 [4Fe-4S] clusters per subunit. One cluster is coordinated with 3 cysteines and an exchangeable S-adenosyl-L-methionine.</text>
</comment>